<sequence length="64" mass="6802">MPVLPLRQACLGLFLARGIDRLVASAINKLPAFKTAAAKSVFLDLIDKGIRGVKAAVAGSTFYR</sequence>
<reference evidence="1 2" key="1">
    <citation type="journal article" date="2020" name="Microorganisms">
        <title>Polyphasic Characterisation of Cedecea colo sp. nov., a New Enteric Bacterium Isolated from the Koala Hindgut.</title>
        <authorList>
            <person name="Boath J.M."/>
            <person name="Dakhal S."/>
            <person name="Van T.T.H."/>
            <person name="Moore R.J."/>
            <person name="Dekiwadia C."/>
            <person name="Macreadie I.G."/>
        </authorList>
    </citation>
    <scope>NUCLEOTIDE SEQUENCE [LARGE SCALE GENOMIC DNA]</scope>
    <source>
        <strain evidence="1 2">ZA</strain>
    </source>
</reference>
<organism evidence="1 2">
    <name type="scientific">Cedecea colo</name>
    <dbReference type="NCBI Taxonomy" id="2552946"/>
    <lineage>
        <taxon>Bacteria</taxon>
        <taxon>Pseudomonadati</taxon>
        <taxon>Pseudomonadota</taxon>
        <taxon>Gammaproteobacteria</taxon>
        <taxon>Enterobacterales</taxon>
        <taxon>Enterobacteriaceae</taxon>
        <taxon>Cedecea</taxon>
    </lineage>
</organism>
<proteinExistence type="predicted"/>
<evidence type="ECO:0000313" key="2">
    <source>
        <dbReference type="Proteomes" id="UP000697927"/>
    </source>
</evidence>
<keyword evidence="2" id="KW-1185">Reference proteome</keyword>
<comment type="caution">
    <text evidence="1">The sequence shown here is derived from an EMBL/GenBank/DDBJ whole genome shotgun (WGS) entry which is preliminary data.</text>
</comment>
<protein>
    <submittedName>
        <fullName evidence="1">Uncharacterized protein</fullName>
    </submittedName>
</protein>
<dbReference type="EMBL" id="SOYS01000006">
    <property type="protein sequence ID" value="NIY48702.1"/>
    <property type="molecule type" value="Genomic_DNA"/>
</dbReference>
<name>A0ABX0VNP6_9ENTR</name>
<dbReference type="Proteomes" id="UP000697927">
    <property type="component" value="Unassembled WGS sequence"/>
</dbReference>
<accession>A0ABX0VNP6</accession>
<evidence type="ECO:0000313" key="1">
    <source>
        <dbReference type="EMBL" id="NIY48702.1"/>
    </source>
</evidence>
<gene>
    <name evidence="1" type="ORF">E2L00_14595</name>
</gene>
<dbReference type="RefSeq" id="WP_167612780.1">
    <property type="nucleotide sequence ID" value="NZ_SOYS01000006.1"/>
</dbReference>